<gene>
    <name evidence="2" type="ORF">BHY08_05270</name>
</gene>
<dbReference type="OrthoDB" id="9776955at2"/>
<reference evidence="2 3" key="1">
    <citation type="submission" date="2016-09" db="EMBL/GenBank/DDBJ databases">
        <title>Vagococcus teuberi sp. nov., isolated from the Malian artisanal sour milk fene.</title>
        <authorList>
            <person name="Wullschleger S."/>
            <person name="Seifert C."/>
            <person name="Baumgartner S."/>
            <person name="Lacroix C."/>
            <person name="Bonfoh B."/>
            <person name="Stevens M.J."/>
            <person name="Meile L."/>
        </authorList>
    </citation>
    <scope>NUCLEOTIDE SEQUENCE [LARGE SCALE GENOMIC DNA]</scope>
    <source>
        <strain evidence="2 3">DSM 21459</strain>
    </source>
</reference>
<dbReference type="AlphaFoldDB" id="A0A1J0A5U3"/>
<dbReference type="KEGG" id="vte:BHY08_05270"/>
<name>A0A1J0A5U3_9ENTE</name>
<keyword evidence="1" id="KW-0472">Membrane</keyword>
<evidence type="ECO:0000313" key="3">
    <source>
        <dbReference type="Proteomes" id="UP000191200"/>
    </source>
</evidence>
<sequence>MTNKRLKYAVAIISGILFISFITGFDKSKTGLTKQPQKVPTIGVLQFVSHPSLDLIYKGFVEELEREGYKDKETIHIDFQNGQADQSKLSSMSQQLISKKPDALVGIATPAAQALANQTTDIPIILGAISDPKAAGLVKDNNHPGGNITGVSDQSPVEAQVKLMKELLPTLKTIGVIYSSAEDNSQSQVDRFKTVAQKEGLTVKTYAVPSTNEISQMTHVMTGEVDAIYTPTDNTIANGFQTIVSIADEANIPIFPSVDTMVEEGGIATIGINQYDLGVQTAKMVVDVITKKKSPSDTPIYTFQTGDLVINEEKAQKLGITIPKTIKEEAKK</sequence>
<dbReference type="SUPFAM" id="SSF53822">
    <property type="entry name" value="Periplasmic binding protein-like I"/>
    <property type="match status" value="1"/>
</dbReference>
<keyword evidence="1" id="KW-1133">Transmembrane helix</keyword>
<protein>
    <submittedName>
        <fullName evidence="2">Peptide ABC transporter substrate-binding protein</fullName>
    </submittedName>
</protein>
<dbReference type="NCBIfam" id="NF041285">
    <property type="entry name" value="ABC_SBP_TrpX"/>
    <property type="match status" value="1"/>
</dbReference>
<proteinExistence type="predicted"/>
<keyword evidence="3" id="KW-1185">Reference proteome</keyword>
<dbReference type="PANTHER" id="PTHR35271:SF1">
    <property type="entry name" value="ABC TRANSPORTER, SUBSTRATE-BINDING LIPOPROTEIN"/>
    <property type="match status" value="1"/>
</dbReference>
<dbReference type="PANTHER" id="PTHR35271">
    <property type="entry name" value="ABC TRANSPORTER, SUBSTRATE-BINDING LIPOPROTEIN-RELATED"/>
    <property type="match status" value="1"/>
</dbReference>
<dbReference type="Pfam" id="PF04392">
    <property type="entry name" value="ABC_sub_bind"/>
    <property type="match status" value="1"/>
</dbReference>
<dbReference type="CDD" id="cd06325">
    <property type="entry name" value="PBP1_ABC_unchar_transporter"/>
    <property type="match status" value="1"/>
</dbReference>
<feature type="transmembrane region" description="Helical" evidence="1">
    <location>
        <begin position="6"/>
        <end position="25"/>
    </location>
</feature>
<dbReference type="InterPro" id="IPR028082">
    <property type="entry name" value="Peripla_BP_I"/>
</dbReference>
<keyword evidence="1" id="KW-0812">Transmembrane</keyword>
<dbReference type="RefSeq" id="WP_071456879.1">
    <property type="nucleotide sequence ID" value="NZ_CP017267.1"/>
</dbReference>
<dbReference type="Gene3D" id="3.40.50.2300">
    <property type="match status" value="2"/>
</dbReference>
<dbReference type="InterPro" id="IPR007487">
    <property type="entry name" value="ABC_transpt-TYRBP-like"/>
</dbReference>
<dbReference type="InterPro" id="IPR047776">
    <property type="entry name" value="ABC_SBP_TrpX-like"/>
</dbReference>
<dbReference type="EMBL" id="CP017267">
    <property type="protein sequence ID" value="APB31287.1"/>
    <property type="molecule type" value="Genomic_DNA"/>
</dbReference>
<evidence type="ECO:0000256" key="1">
    <source>
        <dbReference type="SAM" id="Phobius"/>
    </source>
</evidence>
<accession>A0A1J0A5U3</accession>
<dbReference type="STRING" id="519472.BHY08_05270"/>
<organism evidence="2 3">
    <name type="scientific">Vagococcus teuberi</name>
    <dbReference type="NCBI Taxonomy" id="519472"/>
    <lineage>
        <taxon>Bacteria</taxon>
        <taxon>Bacillati</taxon>
        <taxon>Bacillota</taxon>
        <taxon>Bacilli</taxon>
        <taxon>Lactobacillales</taxon>
        <taxon>Enterococcaceae</taxon>
        <taxon>Vagococcus</taxon>
    </lineage>
</organism>
<dbReference type="Proteomes" id="UP000191200">
    <property type="component" value="Chromosome"/>
</dbReference>
<evidence type="ECO:0000313" key="2">
    <source>
        <dbReference type="EMBL" id="APB31287.1"/>
    </source>
</evidence>